<evidence type="ECO:0000313" key="2">
    <source>
        <dbReference type="Proteomes" id="UP000214666"/>
    </source>
</evidence>
<sequence length="280" mass="32644">MEHAGQTIILTLEELGFALTALGAEDMASGLLQSYYGELSEDRWELLFHAATHSLISKGLMEQQDDGQQQLEFDPFIVEMLAQLVQSRHMLRGYKEQPDKQNTLTIHNGNDRFLYHFSIHNELHFFRWSSLEDWHNDIDQLFGLLPSDFNTHNRYVDLTEEQWNELTSLNFTVQQTAAWNLGESDRQMLQVWHDDFQHNHSSLDNLSRMVYTDTDEDGPSVTDLLFVLKGANDLWIVRNTEQDMQAAPCLRIESVTEAEWRERITHFIQAFVHDEAVFRG</sequence>
<dbReference type="EMBL" id="CP020028">
    <property type="protein sequence ID" value="ASR49893.1"/>
    <property type="molecule type" value="Genomic_DNA"/>
</dbReference>
<accession>A0A222WVU8</accession>
<dbReference type="Proteomes" id="UP000214666">
    <property type="component" value="Chromosome"/>
</dbReference>
<dbReference type="KEGG" id="pkb:B4V02_07410"/>
<protein>
    <submittedName>
        <fullName evidence="1">Uncharacterized protein</fullName>
    </submittedName>
</protein>
<gene>
    <name evidence="1" type="ORF">B4V02_07410</name>
</gene>
<proteinExistence type="predicted"/>
<name>A0A222WVU8_9BACL</name>
<dbReference type="AlphaFoldDB" id="A0A222WVU8"/>
<dbReference type="OrthoDB" id="2565553at2"/>
<keyword evidence="2" id="KW-1185">Reference proteome</keyword>
<organism evidence="1 2">
    <name type="scientific">Paenibacillus kribbensis</name>
    <dbReference type="NCBI Taxonomy" id="172713"/>
    <lineage>
        <taxon>Bacteria</taxon>
        <taxon>Bacillati</taxon>
        <taxon>Bacillota</taxon>
        <taxon>Bacilli</taxon>
        <taxon>Bacillales</taxon>
        <taxon>Paenibacillaceae</taxon>
        <taxon>Paenibacillus</taxon>
    </lineage>
</organism>
<reference evidence="1 2" key="1">
    <citation type="submission" date="2017-03" db="EMBL/GenBank/DDBJ databases">
        <title>Complete genome sequence of Paenibacillus Kribbensis producing bioflocculants.</title>
        <authorList>
            <person name="Lee H.-G."/>
            <person name="Oh H.-M."/>
        </authorList>
    </citation>
    <scope>NUCLEOTIDE SEQUENCE [LARGE SCALE GENOMIC DNA]</scope>
    <source>
        <strain evidence="1 2">AM49</strain>
    </source>
</reference>
<evidence type="ECO:0000313" key="1">
    <source>
        <dbReference type="EMBL" id="ASR49893.1"/>
    </source>
</evidence>